<dbReference type="RefSeq" id="WP_244325870.1">
    <property type="nucleotide sequence ID" value="NZ_BAAAOD010000010.1"/>
</dbReference>
<dbReference type="Proteomes" id="UP001367513">
    <property type="component" value="Unassembled WGS sequence"/>
</dbReference>
<keyword evidence="2" id="KW-0472">Membrane</keyword>
<protein>
    <submittedName>
        <fullName evidence="3">Uncharacterized protein</fullName>
    </submittedName>
</protein>
<gene>
    <name evidence="3" type="ORF">WG925_07820</name>
</gene>
<feature type="compositionally biased region" description="Low complexity" evidence="1">
    <location>
        <begin position="15"/>
        <end position="29"/>
    </location>
</feature>
<feature type="compositionally biased region" description="Low complexity" evidence="1">
    <location>
        <begin position="36"/>
        <end position="63"/>
    </location>
</feature>
<feature type="compositionally biased region" description="Gly residues" evidence="1">
    <location>
        <begin position="1"/>
        <end position="11"/>
    </location>
</feature>
<sequence>MTDGPRAGGGPDDSTPPAGTPRAAPGGATPQPPEPQSTTPTPQTDGPATAPWANAPAEQPAEAPRGRIRQQDGSTAPREPTLAEKRAREQKLRADREAVRLKEARSKTTKRVLIGAGATVGVVALIAAVYAGSGGGSESVEARCVDDQGVVVPDDNCSGPESQGQVSNGGGGFAFVPIFLGGGGRQYHYNYGGSGGVGQVATGGNVSPPPSGTTVRSGTTGSTIGSANRSGTISRGGLGVGGGSSSSSGGSGSSSGS</sequence>
<keyword evidence="2" id="KW-0812">Transmembrane</keyword>
<feature type="transmembrane region" description="Helical" evidence="2">
    <location>
        <begin position="112"/>
        <end position="131"/>
    </location>
</feature>
<feature type="compositionally biased region" description="Low complexity" evidence="1">
    <location>
        <begin position="201"/>
        <end position="233"/>
    </location>
</feature>
<accession>A0ABU9AB43</accession>
<reference evidence="3 4" key="1">
    <citation type="submission" date="2024-03" db="EMBL/GenBank/DDBJ databases">
        <title>Draft genome sequence of Pseudonocardia carboxydivorans JCM 14827.</title>
        <authorList>
            <person name="Duangmal K."/>
        </authorList>
    </citation>
    <scope>NUCLEOTIDE SEQUENCE [LARGE SCALE GENOMIC DNA]</scope>
    <source>
        <strain evidence="3 4">JCM 14827</strain>
    </source>
</reference>
<comment type="caution">
    <text evidence="3">The sequence shown here is derived from an EMBL/GenBank/DDBJ whole genome shotgun (WGS) entry which is preliminary data.</text>
</comment>
<keyword evidence="4" id="KW-1185">Reference proteome</keyword>
<feature type="compositionally biased region" description="Gly residues" evidence="1">
    <location>
        <begin position="234"/>
        <end position="257"/>
    </location>
</feature>
<dbReference type="EMBL" id="JBBPIX010000003">
    <property type="protein sequence ID" value="MEK6463639.1"/>
    <property type="molecule type" value="Genomic_DNA"/>
</dbReference>
<evidence type="ECO:0000313" key="4">
    <source>
        <dbReference type="Proteomes" id="UP001367513"/>
    </source>
</evidence>
<feature type="region of interest" description="Disordered" evidence="1">
    <location>
        <begin position="201"/>
        <end position="257"/>
    </location>
</feature>
<evidence type="ECO:0000256" key="2">
    <source>
        <dbReference type="SAM" id="Phobius"/>
    </source>
</evidence>
<evidence type="ECO:0000256" key="1">
    <source>
        <dbReference type="SAM" id="MobiDB-lite"/>
    </source>
</evidence>
<proteinExistence type="predicted"/>
<feature type="region of interest" description="Disordered" evidence="1">
    <location>
        <begin position="1"/>
        <end position="108"/>
    </location>
</feature>
<feature type="compositionally biased region" description="Basic and acidic residues" evidence="1">
    <location>
        <begin position="81"/>
        <end position="106"/>
    </location>
</feature>
<evidence type="ECO:0000313" key="3">
    <source>
        <dbReference type="EMBL" id="MEK6463639.1"/>
    </source>
</evidence>
<name>A0ABU9AB43_PSEA5</name>
<organism evidence="3 4">
    <name type="scientific">Pseudonocardia alni subsp. carboxydivorans</name>
    <dbReference type="NCBI Taxonomy" id="415010"/>
    <lineage>
        <taxon>Bacteria</taxon>
        <taxon>Bacillati</taxon>
        <taxon>Actinomycetota</taxon>
        <taxon>Actinomycetes</taxon>
        <taxon>Pseudonocardiales</taxon>
        <taxon>Pseudonocardiaceae</taxon>
        <taxon>Pseudonocardia</taxon>
    </lineage>
</organism>
<keyword evidence="2" id="KW-1133">Transmembrane helix</keyword>